<dbReference type="PANTHER" id="PTHR21028">
    <property type="entry name" value="SI:CH211-156B7.4"/>
    <property type="match status" value="1"/>
</dbReference>
<dbReference type="Gene3D" id="2.40.320.10">
    <property type="entry name" value="Hypothetical Protein Pfu-838710-001"/>
    <property type="match status" value="1"/>
</dbReference>
<dbReference type="InterPro" id="IPR033469">
    <property type="entry name" value="CYTH-like_dom_sf"/>
</dbReference>
<protein>
    <submittedName>
        <fullName evidence="2">Adenylate cyclase</fullName>
    </submittedName>
</protein>
<reference evidence="2 3" key="1">
    <citation type="journal article" date="2015" name="Nature">
        <title>rRNA introns, odd ribosomes, and small enigmatic genomes across a large radiation of phyla.</title>
        <authorList>
            <person name="Brown C.T."/>
            <person name="Hug L.A."/>
            <person name="Thomas B.C."/>
            <person name="Sharon I."/>
            <person name="Castelle C.J."/>
            <person name="Singh A."/>
            <person name="Wilkins M.J."/>
            <person name="Williams K.H."/>
            <person name="Banfield J.F."/>
        </authorList>
    </citation>
    <scope>NUCLEOTIDE SEQUENCE [LARGE SCALE GENOMIC DNA]</scope>
</reference>
<sequence>MTKALGILVVVDKQREIYFIDNVKFHIDTVKNLGTFVEIEAIDKSGTIGKAELLKQCQYFLNLFNISQDDLISVSYSDLLLQK</sequence>
<dbReference type="AlphaFoldDB" id="A0A0G0L8J2"/>
<dbReference type="Proteomes" id="UP000033934">
    <property type="component" value="Unassembled WGS sequence"/>
</dbReference>
<evidence type="ECO:0000313" key="2">
    <source>
        <dbReference type="EMBL" id="KKQ88328.1"/>
    </source>
</evidence>
<dbReference type="InterPro" id="IPR023577">
    <property type="entry name" value="CYTH_domain"/>
</dbReference>
<dbReference type="InterPro" id="IPR008173">
    <property type="entry name" value="Adenylyl_cyclase_CyaB"/>
</dbReference>
<dbReference type="EMBL" id="LBVO01000034">
    <property type="protein sequence ID" value="KKQ88328.1"/>
    <property type="molecule type" value="Genomic_DNA"/>
</dbReference>
<name>A0A0G0L8J2_9BACT</name>
<gene>
    <name evidence="2" type="ORF">UT11_C0034G0004</name>
</gene>
<comment type="caution">
    <text evidence="2">The sequence shown here is derived from an EMBL/GenBank/DDBJ whole genome shotgun (WGS) entry which is preliminary data.</text>
</comment>
<dbReference type="PANTHER" id="PTHR21028:SF2">
    <property type="entry name" value="CYTH DOMAIN-CONTAINING PROTEIN"/>
    <property type="match status" value="1"/>
</dbReference>
<organism evidence="2 3">
    <name type="scientific">Berkelbacteria bacterium GW2011_GWA2_38_9</name>
    <dbReference type="NCBI Taxonomy" id="1618334"/>
    <lineage>
        <taxon>Bacteria</taxon>
        <taxon>Candidatus Berkelbacteria</taxon>
    </lineage>
</organism>
<evidence type="ECO:0000259" key="1">
    <source>
        <dbReference type="Pfam" id="PF01928"/>
    </source>
</evidence>
<dbReference type="Pfam" id="PF01928">
    <property type="entry name" value="CYTH"/>
    <property type="match status" value="1"/>
</dbReference>
<accession>A0A0G0L8J2</accession>
<evidence type="ECO:0000313" key="3">
    <source>
        <dbReference type="Proteomes" id="UP000033934"/>
    </source>
</evidence>
<dbReference type="SUPFAM" id="SSF55154">
    <property type="entry name" value="CYTH-like phosphatases"/>
    <property type="match status" value="1"/>
</dbReference>
<proteinExistence type="predicted"/>
<feature type="domain" description="CYTH" evidence="1">
    <location>
        <begin position="5"/>
        <end position="49"/>
    </location>
</feature>